<dbReference type="Gene3D" id="3.80.10.10">
    <property type="entry name" value="Ribonuclease Inhibitor"/>
    <property type="match status" value="1"/>
</dbReference>
<organism evidence="4 5">
    <name type="scientific">Lithohypha guttulata</name>
    <dbReference type="NCBI Taxonomy" id="1690604"/>
    <lineage>
        <taxon>Eukaryota</taxon>
        <taxon>Fungi</taxon>
        <taxon>Dikarya</taxon>
        <taxon>Ascomycota</taxon>
        <taxon>Pezizomycotina</taxon>
        <taxon>Eurotiomycetes</taxon>
        <taxon>Chaetothyriomycetidae</taxon>
        <taxon>Chaetothyriales</taxon>
        <taxon>Trichomeriaceae</taxon>
        <taxon>Lithohypha</taxon>
    </lineage>
</organism>
<accession>A0AAN7YAA0</accession>
<evidence type="ECO:0000256" key="1">
    <source>
        <dbReference type="ARBA" id="ARBA00022614"/>
    </source>
</evidence>
<protein>
    <submittedName>
        <fullName evidence="4">Uncharacterized protein</fullName>
    </submittedName>
</protein>
<dbReference type="InterPro" id="IPR032675">
    <property type="entry name" value="LRR_dom_sf"/>
</dbReference>
<evidence type="ECO:0000256" key="2">
    <source>
        <dbReference type="ARBA" id="ARBA00022737"/>
    </source>
</evidence>
<dbReference type="PROSITE" id="PS51450">
    <property type="entry name" value="LRR"/>
    <property type="match status" value="1"/>
</dbReference>
<evidence type="ECO:0000256" key="3">
    <source>
        <dbReference type="SAM" id="MobiDB-lite"/>
    </source>
</evidence>
<evidence type="ECO:0000313" key="5">
    <source>
        <dbReference type="Proteomes" id="UP001309876"/>
    </source>
</evidence>
<dbReference type="Proteomes" id="UP001309876">
    <property type="component" value="Unassembled WGS sequence"/>
</dbReference>
<name>A0AAN7YAA0_9EURO</name>
<reference evidence="4 5" key="1">
    <citation type="submission" date="2023-08" db="EMBL/GenBank/DDBJ databases">
        <title>Black Yeasts Isolated from many extreme environments.</title>
        <authorList>
            <person name="Coleine C."/>
            <person name="Stajich J.E."/>
            <person name="Selbmann L."/>
        </authorList>
    </citation>
    <scope>NUCLEOTIDE SEQUENCE [LARGE SCALE GENOMIC DNA]</scope>
    <source>
        <strain evidence="4 5">CCFEE 5910</strain>
    </source>
</reference>
<feature type="region of interest" description="Disordered" evidence="3">
    <location>
        <begin position="122"/>
        <end position="184"/>
    </location>
</feature>
<dbReference type="SMART" id="SM00369">
    <property type="entry name" value="LRR_TYP"/>
    <property type="match status" value="2"/>
</dbReference>
<feature type="region of interest" description="Disordered" evidence="3">
    <location>
        <begin position="1"/>
        <end position="26"/>
    </location>
</feature>
<gene>
    <name evidence="4" type="ORF">LTR05_005782</name>
</gene>
<dbReference type="GO" id="GO:0005737">
    <property type="term" value="C:cytoplasm"/>
    <property type="evidence" value="ECO:0007669"/>
    <property type="project" value="TreeGrafter"/>
</dbReference>
<dbReference type="InterPro" id="IPR001611">
    <property type="entry name" value="Leu-rich_rpt"/>
</dbReference>
<feature type="compositionally biased region" description="Polar residues" evidence="3">
    <location>
        <begin position="127"/>
        <end position="138"/>
    </location>
</feature>
<dbReference type="SUPFAM" id="SSF52058">
    <property type="entry name" value="L domain-like"/>
    <property type="match status" value="1"/>
</dbReference>
<feature type="region of interest" description="Disordered" evidence="3">
    <location>
        <begin position="94"/>
        <end position="113"/>
    </location>
</feature>
<keyword evidence="2" id="KW-0677">Repeat</keyword>
<dbReference type="AlphaFoldDB" id="A0AAN7YAA0"/>
<feature type="compositionally biased region" description="Low complexity" evidence="3">
    <location>
        <begin position="157"/>
        <end position="177"/>
    </location>
</feature>
<comment type="caution">
    <text evidence="4">The sequence shown here is derived from an EMBL/GenBank/DDBJ whole genome shotgun (WGS) entry which is preliminary data.</text>
</comment>
<dbReference type="PANTHER" id="PTHR48051:SF1">
    <property type="entry name" value="RAS SUPPRESSOR PROTEIN 1"/>
    <property type="match status" value="1"/>
</dbReference>
<dbReference type="InterPro" id="IPR003591">
    <property type="entry name" value="Leu-rich_rpt_typical-subtyp"/>
</dbReference>
<evidence type="ECO:0000313" key="4">
    <source>
        <dbReference type="EMBL" id="KAK5084704.1"/>
    </source>
</evidence>
<dbReference type="InterPro" id="IPR050216">
    <property type="entry name" value="LRR_domain-containing"/>
</dbReference>
<dbReference type="Pfam" id="PF13855">
    <property type="entry name" value="LRR_8"/>
    <property type="match status" value="1"/>
</dbReference>
<feature type="region of interest" description="Disordered" evidence="3">
    <location>
        <begin position="39"/>
        <end position="78"/>
    </location>
</feature>
<keyword evidence="5" id="KW-1185">Reference proteome</keyword>
<dbReference type="PANTHER" id="PTHR48051">
    <property type="match status" value="1"/>
</dbReference>
<sequence>MDDEDIQLPALPSTLPDPQLPRLPFSQIKSRKRFIRSEEVTDADILSGSARTSSDPALFSSDETPDAENYAAPKRRKKQTYAGTWWGARMARTRAGSHGLSSDGSSRRGGKRRFTRNFDSGIFMCSDDSNTEPSSDSSFGRELVEEQKRSVRKSFLQQSQSPVRSQPQSPQVVSPQRMRVKQDVTRDSKEDLVLSVIRTCVEQCKEDVDLSNMSIDTLPAELRELATIVKDDPADLAQFESLVARPRLYLSNNLIREFPTPILELSNLRLLSIRQNKLTRLPPGIRNLTKLETLNISGNRLQHLPVEVLDLMAHHRLSELHSEPNPWMWYSTNHVGNYAPYSTKRRLSYDNKAHRNDMTFDISAGLVAAREQVNEMIAAASTNQPKSSVPRLSELVLRQLSQVNNSKTDLSALLPSDAPPTVTTMLGDLYTAQTEGDRHCACCQRLYINPARRWIEWWRVWVRMAVAENPVSGLHRAHLSSDQTLPFEVGICEACA</sequence>
<keyword evidence="1" id="KW-0433">Leucine-rich repeat</keyword>
<proteinExistence type="predicted"/>
<dbReference type="EMBL" id="JAVRRJ010000005">
    <property type="protein sequence ID" value="KAK5084704.1"/>
    <property type="molecule type" value="Genomic_DNA"/>
</dbReference>